<evidence type="ECO:0000313" key="1">
    <source>
        <dbReference type="EMBL" id="KKN66644.1"/>
    </source>
</evidence>
<name>A0A0F9SHV6_9ZZZZ</name>
<accession>A0A0F9SHV6</accession>
<reference evidence="1" key="1">
    <citation type="journal article" date="2015" name="Nature">
        <title>Complex archaea that bridge the gap between prokaryotes and eukaryotes.</title>
        <authorList>
            <person name="Spang A."/>
            <person name="Saw J.H."/>
            <person name="Jorgensen S.L."/>
            <person name="Zaremba-Niedzwiedzka K."/>
            <person name="Martijn J."/>
            <person name="Lind A.E."/>
            <person name="van Eijk R."/>
            <person name="Schleper C."/>
            <person name="Guy L."/>
            <person name="Ettema T.J."/>
        </authorList>
    </citation>
    <scope>NUCLEOTIDE SEQUENCE</scope>
</reference>
<sequence length="198" mass="23090">MQKDRALESVKAFLPNDNEIETIIKVCDLYPVENSWRKWTDHLGSYIQIHNNKKIVSFAHSPYDKSERIATDLYFKSPPETISKLSEWAFISFGKNNEDILNICFIWFLGANNRLRLLSYSNNKWQRNYPPLISGIDTLRPIIRSFDIASYRQADILRIQGPLAANMVKSWATAWPPCDKFVDKIMDYDLGKKIKELI</sequence>
<gene>
    <name evidence="1" type="ORF">LCGC14_0469790</name>
</gene>
<dbReference type="EMBL" id="LAZR01000495">
    <property type="protein sequence ID" value="KKN66644.1"/>
    <property type="molecule type" value="Genomic_DNA"/>
</dbReference>
<dbReference type="AlphaFoldDB" id="A0A0F9SHV6"/>
<protein>
    <submittedName>
        <fullName evidence="1">Uncharacterized protein</fullName>
    </submittedName>
</protein>
<comment type="caution">
    <text evidence="1">The sequence shown here is derived from an EMBL/GenBank/DDBJ whole genome shotgun (WGS) entry which is preliminary data.</text>
</comment>
<proteinExistence type="predicted"/>
<organism evidence="1">
    <name type="scientific">marine sediment metagenome</name>
    <dbReference type="NCBI Taxonomy" id="412755"/>
    <lineage>
        <taxon>unclassified sequences</taxon>
        <taxon>metagenomes</taxon>
        <taxon>ecological metagenomes</taxon>
    </lineage>
</organism>